<dbReference type="CDD" id="cd12164">
    <property type="entry name" value="GDH_like_2"/>
    <property type="match status" value="1"/>
</dbReference>
<reference evidence="4 5" key="1">
    <citation type="submission" date="2016-08" db="EMBL/GenBank/DDBJ databases">
        <authorList>
            <person name="Seilhamer J.J."/>
        </authorList>
    </citation>
    <scope>NUCLEOTIDE SEQUENCE [LARGE SCALE GENOMIC DNA]</scope>
    <source>
        <strain evidence="4 5">KCTC 42603</strain>
    </source>
</reference>
<proteinExistence type="predicted"/>
<organism evidence="4 5">
    <name type="scientific">Alteromonas confluentis</name>
    <dbReference type="NCBI Taxonomy" id="1656094"/>
    <lineage>
        <taxon>Bacteria</taxon>
        <taxon>Pseudomonadati</taxon>
        <taxon>Pseudomonadota</taxon>
        <taxon>Gammaproteobacteria</taxon>
        <taxon>Alteromonadales</taxon>
        <taxon>Alteromonadaceae</taxon>
        <taxon>Alteromonas/Salinimonas group</taxon>
        <taxon>Alteromonas</taxon>
    </lineage>
</organism>
<keyword evidence="1" id="KW-0560">Oxidoreductase</keyword>
<evidence type="ECO:0000256" key="1">
    <source>
        <dbReference type="ARBA" id="ARBA00023002"/>
    </source>
</evidence>
<keyword evidence="2" id="KW-0520">NAD</keyword>
<dbReference type="AlphaFoldDB" id="A0A1E7Z6Y1"/>
<evidence type="ECO:0000313" key="5">
    <source>
        <dbReference type="Proteomes" id="UP000175691"/>
    </source>
</evidence>
<sequence>MTLLYKGPAERGECWQQAVAAALPEVRWFTWPDVPQPEAVDGFITWTLPDDYQSRFPNLKAIFSVGAGVDQFNPASLSSDLKLVRMVDPSIATQMKTYVLTAVMMLHREQFRYQRQAAQNLWQAHPVKLPHECTITILGLGSLGSSVADMLHQLGFNVQGWSRSPKTLDGVTTLHGDEGLKALLPNTDILVSLLPLTDETRGLLNQDLLSQLPKGAALVNAGRGEQVVDDDLLFMLDSSHLSQAVLDVFEKEPLPAKHAFWDHPNIHVTPHTATVTRNDTAAIRLVDNLKLWLQNETMEGEVDKTRGY</sequence>
<evidence type="ECO:0000256" key="2">
    <source>
        <dbReference type="ARBA" id="ARBA00023027"/>
    </source>
</evidence>
<evidence type="ECO:0000313" key="4">
    <source>
        <dbReference type="EMBL" id="OFC69285.1"/>
    </source>
</evidence>
<dbReference type="Gene3D" id="3.40.50.720">
    <property type="entry name" value="NAD(P)-binding Rossmann-like Domain"/>
    <property type="match status" value="2"/>
</dbReference>
<name>A0A1E7Z6Y1_9ALTE</name>
<dbReference type="GO" id="GO:0016491">
    <property type="term" value="F:oxidoreductase activity"/>
    <property type="evidence" value="ECO:0007669"/>
    <property type="project" value="UniProtKB-KW"/>
</dbReference>
<dbReference type="SUPFAM" id="SSF51735">
    <property type="entry name" value="NAD(P)-binding Rossmann-fold domains"/>
    <property type="match status" value="1"/>
</dbReference>
<keyword evidence="4" id="KW-0670">Pyruvate</keyword>
<dbReference type="Proteomes" id="UP000175691">
    <property type="component" value="Unassembled WGS sequence"/>
</dbReference>
<dbReference type="Pfam" id="PF02826">
    <property type="entry name" value="2-Hacid_dh_C"/>
    <property type="match status" value="1"/>
</dbReference>
<dbReference type="EMBL" id="MDHN01000041">
    <property type="protein sequence ID" value="OFC69285.1"/>
    <property type="molecule type" value="Genomic_DNA"/>
</dbReference>
<keyword evidence="5" id="KW-1185">Reference proteome</keyword>
<comment type="caution">
    <text evidence="4">The sequence shown here is derived from an EMBL/GenBank/DDBJ whole genome shotgun (WGS) entry which is preliminary data.</text>
</comment>
<dbReference type="PANTHER" id="PTHR43333">
    <property type="entry name" value="2-HACID_DH_C DOMAIN-CONTAINING PROTEIN"/>
    <property type="match status" value="1"/>
</dbReference>
<dbReference type="GO" id="GO:0051287">
    <property type="term" value="F:NAD binding"/>
    <property type="evidence" value="ECO:0007669"/>
    <property type="project" value="InterPro"/>
</dbReference>
<dbReference type="SUPFAM" id="SSF52283">
    <property type="entry name" value="Formate/glycerate dehydrogenase catalytic domain-like"/>
    <property type="match status" value="1"/>
</dbReference>
<dbReference type="InterPro" id="IPR036291">
    <property type="entry name" value="NAD(P)-bd_dom_sf"/>
</dbReference>
<feature type="domain" description="D-isomer specific 2-hydroxyacid dehydrogenase NAD-binding" evidence="3">
    <location>
        <begin position="101"/>
        <end position="273"/>
    </location>
</feature>
<dbReference type="InterPro" id="IPR006140">
    <property type="entry name" value="D-isomer_DH_NAD-bd"/>
</dbReference>
<dbReference type="STRING" id="1656094.BFC18_20960"/>
<accession>A0A1E7Z6Y1</accession>
<gene>
    <name evidence="4" type="ORF">BFC18_20960</name>
</gene>
<dbReference type="PANTHER" id="PTHR43333:SF1">
    <property type="entry name" value="D-ISOMER SPECIFIC 2-HYDROXYACID DEHYDROGENASE NAD-BINDING DOMAIN-CONTAINING PROTEIN"/>
    <property type="match status" value="1"/>
</dbReference>
<evidence type="ECO:0000259" key="3">
    <source>
        <dbReference type="Pfam" id="PF02826"/>
    </source>
</evidence>
<protein>
    <submittedName>
        <fullName evidence="4">Glyoxylate/hydroxypyruvate reductase A</fullName>
    </submittedName>
</protein>